<name>A0ABP3Y5F3_9FLAO</name>
<evidence type="ECO:0000313" key="5">
    <source>
        <dbReference type="Proteomes" id="UP001501126"/>
    </source>
</evidence>
<dbReference type="RefSeq" id="WP_343787350.1">
    <property type="nucleotide sequence ID" value="NZ_BAAAFH010000011.1"/>
</dbReference>
<evidence type="ECO:0000256" key="2">
    <source>
        <dbReference type="ARBA" id="ARBA00023284"/>
    </source>
</evidence>
<feature type="domain" description="Spermatogenesis-associated protein 20-like TRX" evidence="3">
    <location>
        <begin position="20"/>
        <end position="90"/>
    </location>
</feature>
<organism evidence="4 5">
    <name type="scientific">Wandonia haliotis</name>
    <dbReference type="NCBI Taxonomy" id="574963"/>
    <lineage>
        <taxon>Bacteria</taxon>
        <taxon>Pseudomonadati</taxon>
        <taxon>Bacteroidota</taxon>
        <taxon>Flavobacteriia</taxon>
        <taxon>Flavobacteriales</taxon>
        <taxon>Crocinitomicaceae</taxon>
        <taxon>Wandonia</taxon>
    </lineage>
</organism>
<keyword evidence="2" id="KW-0676">Redox-active center</keyword>
<dbReference type="InterPro" id="IPR004879">
    <property type="entry name" value="Ssp411-like_TRX"/>
</dbReference>
<accession>A0ABP3Y5F3</accession>
<evidence type="ECO:0000313" key="4">
    <source>
        <dbReference type="EMBL" id="GAA0875646.1"/>
    </source>
</evidence>
<evidence type="ECO:0000256" key="1">
    <source>
        <dbReference type="ARBA" id="ARBA00022729"/>
    </source>
</evidence>
<dbReference type="InterPro" id="IPR017937">
    <property type="entry name" value="Thioredoxin_CS"/>
</dbReference>
<gene>
    <name evidence="4" type="ORF">GCM10009118_20550</name>
</gene>
<keyword evidence="1" id="KW-0732">Signal</keyword>
<dbReference type="Proteomes" id="UP001501126">
    <property type="component" value="Unassembled WGS sequence"/>
</dbReference>
<dbReference type="InterPro" id="IPR051099">
    <property type="entry name" value="AGR/TXD"/>
</dbReference>
<dbReference type="SUPFAM" id="SSF52833">
    <property type="entry name" value="Thioredoxin-like"/>
    <property type="match status" value="1"/>
</dbReference>
<keyword evidence="5" id="KW-1185">Reference proteome</keyword>
<dbReference type="PANTHER" id="PTHR15337:SF11">
    <property type="entry name" value="THIOREDOXIN DOMAIN-CONTAINING PROTEIN"/>
    <property type="match status" value="1"/>
</dbReference>
<evidence type="ECO:0000259" key="3">
    <source>
        <dbReference type="Pfam" id="PF03190"/>
    </source>
</evidence>
<dbReference type="InterPro" id="IPR036249">
    <property type="entry name" value="Thioredoxin-like_sf"/>
</dbReference>
<dbReference type="EMBL" id="BAAAFH010000011">
    <property type="protein sequence ID" value="GAA0875646.1"/>
    <property type="molecule type" value="Genomic_DNA"/>
</dbReference>
<dbReference type="PROSITE" id="PS00194">
    <property type="entry name" value="THIOREDOXIN_1"/>
    <property type="match status" value="1"/>
</dbReference>
<dbReference type="Gene3D" id="3.40.30.10">
    <property type="entry name" value="Glutaredoxin"/>
    <property type="match status" value="1"/>
</dbReference>
<protein>
    <submittedName>
        <fullName evidence="4">Thioredoxin fold domain-containing protein</fullName>
    </submittedName>
</protein>
<proteinExistence type="predicted"/>
<reference evidence="5" key="1">
    <citation type="journal article" date="2019" name="Int. J. Syst. Evol. Microbiol.">
        <title>The Global Catalogue of Microorganisms (GCM) 10K type strain sequencing project: providing services to taxonomists for standard genome sequencing and annotation.</title>
        <authorList>
            <consortium name="The Broad Institute Genomics Platform"/>
            <consortium name="The Broad Institute Genome Sequencing Center for Infectious Disease"/>
            <person name="Wu L."/>
            <person name="Ma J."/>
        </authorList>
    </citation>
    <scope>NUCLEOTIDE SEQUENCE [LARGE SCALE GENOMIC DNA]</scope>
    <source>
        <strain evidence="5">JCM 16083</strain>
    </source>
</reference>
<dbReference type="PANTHER" id="PTHR15337">
    <property type="entry name" value="ANTERIOR GRADIENT PROTEIN-RELATED"/>
    <property type="match status" value="1"/>
</dbReference>
<comment type="caution">
    <text evidence="4">The sequence shown here is derived from an EMBL/GenBank/DDBJ whole genome shotgun (WGS) entry which is preliminary data.</text>
</comment>
<dbReference type="Pfam" id="PF03190">
    <property type="entry name" value="Thioredox_DsbH"/>
    <property type="match status" value="1"/>
</dbReference>
<sequence>MNKLLVIGLTFLISFRSYAQEQPEEIKWLSFEEAMLLNEKEPRPIFIDIYTDWCGWCKKMDATTFKEKKVVDYLSGFYCVKLDAEQKEDIIFSGKTYEYIPKGKRGFHQVAAMLLDGNMSYPSFVLLAPNLKRLEILKGYMDSSQLISRLKVHNQ</sequence>